<evidence type="ECO:0000256" key="1">
    <source>
        <dbReference type="SAM" id="Phobius"/>
    </source>
</evidence>
<gene>
    <name evidence="2" type="ORF">Rain11_2678</name>
</gene>
<evidence type="ECO:0000313" key="2">
    <source>
        <dbReference type="EMBL" id="PKQ62426.1"/>
    </source>
</evidence>
<dbReference type="EMBL" id="NKXO01000094">
    <property type="protein sequence ID" value="PKQ62426.1"/>
    <property type="molecule type" value="Genomic_DNA"/>
</dbReference>
<dbReference type="AlphaFoldDB" id="A0A2N3HWI3"/>
<keyword evidence="3" id="KW-1185">Reference proteome</keyword>
<keyword evidence="1" id="KW-0472">Membrane</keyword>
<comment type="caution">
    <text evidence="2">The sequence shown here is derived from an EMBL/GenBank/DDBJ whole genome shotgun (WGS) entry which is preliminary data.</text>
</comment>
<accession>A0A2N3HWI3</accession>
<feature type="transmembrane region" description="Helical" evidence="1">
    <location>
        <begin position="12"/>
        <end position="32"/>
    </location>
</feature>
<dbReference type="OrthoDB" id="1496087at2"/>
<dbReference type="RefSeq" id="WP_101359942.1">
    <property type="nucleotide sequence ID" value="NZ_NKXO01000094.1"/>
</dbReference>
<sequence length="85" mass="9242">METKGKNISLKAILIAIGLGIWVIVLQNAGIIPTKQNVYVKGGYIDADINGTVDVRGSVDVDNTVSVSIDEVLGRDGKKYYYNNR</sequence>
<keyword evidence="1" id="KW-0812">Transmembrane</keyword>
<proteinExistence type="predicted"/>
<name>A0A2N3HWI3_9BACT</name>
<organism evidence="2 3">
    <name type="scientific">Raineya orbicola</name>
    <dbReference type="NCBI Taxonomy" id="2016530"/>
    <lineage>
        <taxon>Bacteria</taxon>
        <taxon>Pseudomonadati</taxon>
        <taxon>Bacteroidota</taxon>
        <taxon>Cytophagia</taxon>
        <taxon>Cytophagales</taxon>
        <taxon>Raineyaceae</taxon>
        <taxon>Raineya</taxon>
    </lineage>
</organism>
<evidence type="ECO:0000313" key="3">
    <source>
        <dbReference type="Proteomes" id="UP000233387"/>
    </source>
</evidence>
<dbReference type="Proteomes" id="UP000233387">
    <property type="component" value="Unassembled WGS sequence"/>
</dbReference>
<reference evidence="2 3" key="1">
    <citation type="submission" date="2017-06" db="EMBL/GenBank/DDBJ databases">
        <title>Raineya orbicola gen. nov., sp. nov. a slightly thermophilic bacterium of the phylum Bacteroidetes and the description of Raineyaceae fam. nov.</title>
        <authorList>
            <person name="Albuquerque L."/>
            <person name="Polonia A.R.M."/>
            <person name="Barroso C."/>
            <person name="Froufe H.J.C."/>
            <person name="Lage O."/>
            <person name="Lobo-Da-Cunha A."/>
            <person name="Egas C."/>
            <person name="Da Costa M.S."/>
        </authorList>
    </citation>
    <scope>NUCLEOTIDE SEQUENCE [LARGE SCALE GENOMIC DNA]</scope>
    <source>
        <strain evidence="2 3">SPSPC-11</strain>
    </source>
</reference>
<protein>
    <submittedName>
        <fullName evidence="2">Uncharacterized protein</fullName>
    </submittedName>
</protein>
<keyword evidence="1" id="KW-1133">Transmembrane helix</keyword>